<feature type="compositionally biased region" description="Basic residues" evidence="1">
    <location>
        <begin position="79"/>
        <end position="88"/>
    </location>
</feature>
<gene>
    <name evidence="2" type="ORF">AAFF_G00385010</name>
</gene>
<evidence type="ECO:0000313" key="2">
    <source>
        <dbReference type="EMBL" id="KAJ8401270.1"/>
    </source>
</evidence>
<dbReference type="AlphaFoldDB" id="A0AAD7SET5"/>
<protein>
    <submittedName>
        <fullName evidence="2">Uncharacterized protein</fullName>
    </submittedName>
</protein>
<comment type="caution">
    <text evidence="2">The sequence shown here is derived from an EMBL/GenBank/DDBJ whole genome shotgun (WGS) entry which is preliminary data.</text>
</comment>
<dbReference type="Proteomes" id="UP001221898">
    <property type="component" value="Unassembled WGS sequence"/>
</dbReference>
<reference evidence="2" key="1">
    <citation type="journal article" date="2023" name="Science">
        <title>Genome structures resolve the early diversification of teleost fishes.</title>
        <authorList>
            <person name="Parey E."/>
            <person name="Louis A."/>
            <person name="Montfort J."/>
            <person name="Bouchez O."/>
            <person name="Roques C."/>
            <person name="Iampietro C."/>
            <person name="Lluch J."/>
            <person name="Castinel A."/>
            <person name="Donnadieu C."/>
            <person name="Desvignes T."/>
            <person name="Floi Bucao C."/>
            <person name="Jouanno E."/>
            <person name="Wen M."/>
            <person name="Mejri S."/>
            <person name="Dirks R."/>
            <person name="Jansen H."/>
            <person name="Henkel C."/>
            <person name="Chen W.J."/>
            <person name="Zahm M."/>
            <person name="Cabau C."/>
            <person name="Klopp C."/>
            <person name="Thompson A.W."/>
            <person name="Robinson-Rechavi M."/>
            <person name="Braasch I."/>
            <person name="Lecointre G."/>
            <person name="Bobe J."/>
            <person name="Postlethwait J.H."/>
            <person name="Berthelot C."/>
            <person name="Roest Crollius H."/>
            <person name="Guiguen Y."/>
        </authorList>
    </citation>
    <scope>NUCLEOTIDE SEQUENCE</scope>
    <source>
        <strain evidence="2">NC1722</strain>
    </source>
</reference>
<name>A0AAD7SET5_9TELE</name>
<sequence>METPNFAETKRNLLPDAVQHIYCVELPHCVLTLTLCIGRRHTWRRGQVTSCVPESDSEGSGHLVGAGGLGTRPSDGRTHGRTHARRRRTNEPEPEELASCLATSRCEELAVTLPG</sequence>
<accession>A0AAD7SET5</accession>
<proteinExistence type="predicted"/>
<keyword evidence="3" id="KW-1185">Reference proteome</keyword>
<dbReference type="EMBL" id="JAINUG010000071">
    <property type="protein sequence ID" value="KAJ8401270.1"/>
    <property type="molecule type" value="Genomic_DNA"/>
</dbReference>
<feature type="region of interest" description="Disordered" evidence="1">
    <location>
        <begin position="50"/>
        <end position="98"/>
    </location>
</feature>
<evidence type="ECO:0000313" key="3">
    <source>
        <dbReference type="Proteomes" id="UP001221898"/>
    </source>
</evidence>
<evidence type="ECO:0000256" key="1">
    <source>
        <dbReference type="SAM" id="MobiDB-lite"/>
    </source>
</evidence>
<organism evidence="2 3">
    <name type="scientific">Aldrovandia affinis</name>
    <dbReference type="NCBI Taxonomy" id="143900"/>
    <lineage>
        <taxon>Eukaryota</taxon>
        <taxon>Metazoa</taxon>
        <taxon>Chordata</taxon>
        <taxon>Craniata</taxon>
        <taxon>Vertebrata</taxon>
        <taxon>Euteleostomi</taxon>
        <taxon>Actinopterygii</taxon>
        <taxon>Neopterygii</taxon>
        <taxon>Teleostei</taxon>
        <taxon>Notacanthiformes</taxon>
        <taxon>Halosauridae</taxon>
        <taxon>Aldrovandia</taxon>
    </lineage>
</organism>